<dbReference type="GO" id="GO:0005509">
    <property type="term" value="F:calcium ion binding"/>
    <property type="evidence" value="ECO:0007669"/>
    <property type="project" value="InterPro"/>
</dbReference>
<keyword evidence="5" id="KW-0325">Glycoprotein</keyword>
<accession>A0A812CKU0</accession>
<evidence type="ECO:0000256" key="4">
    <source>
        <dbReference type="ARBA" id="ARBA00023157"/>
    </source>
</evidence>
<feature type="transmembrane region" description="Helical" evidence="7">
    <location>
        <begin position="198"/>
        <end position="227"/>
    </location>
</feature>
<feature type="domain" description="EGF-like" evidence="8">
    <location>
        <begin position="46"/>
        <end position="84"/>
    </location>
</feature>
<keyword evidence="7" id="KW-1133">Transmembrane helix</keyword>
<dbReference type="GO" id="GO:0000902">
    <property type="term" value="P:cell morphogenesis"/>
    <property type="evidence" value="ECO:0007669"/>
    <property type="project" value="UniProtKB-ARBA"/>
</dbReference>
<dbReference type="GO" id="GO:0048666">
    <property type="term" value="P:neuron development"/>
    <property type="evidence" value="ECO:0007669"/>
    <property type="project" value="UniProtKB-ARBA"/>
</dbReference>
<keyword evidence="4 6" id="KW-1015">Disulfide bond</keyword>
<evidence type="ECO:0000256" key="7">
    <source>
        <dbReference type="SAM" id="Phobius"/>
    </source>
</evidence>
<dbReference type="InterPro" id="IPR018097">
    <property type="entry name" value="EGF_Ca-bd_CS"/>
</dbReference>
<dbReference type="FunFam" id="2.10.25.10:FF:000230">
    <property type="entry name" value="Delta-like protein"/>
    <property type="match status" value="1"/>
</dbReference>
<organism evidence="9 10">
    <name type="scientific">Acanthosepion pharaonis</name>
    <name type="common">Pharaoh cuttlefish</name>
    <name type="synonym">Sepia pharaonis</name>
    <dbReference type="NCBI Taxonomy" id="158019"/>
    <lineage>
        <taxon>Eukaryota</taxon>
        <taxon>Metazoa</taxon>
        <taxon>Spiralia</taxon>
        <taxon>Lophotrochozoa</taxon>
        <taxon>Mollusca</taxon>
        <taxon>Cephalopoda</taxon>
        <taxon>Coleoidea</taxon>
        <taxon>Decapodiformes</taxon>
        <taxon>Sepiida</taxon>
        <taxon>Sepiina</taxon>
        <taxon>Sepiidae</taxon>
        <taxon>Acanthosepion</taxon>
    </lineage>
</organism>
<dbReference type="PRINTS" id="PR00010">
    <property type="entry name" value="EGFBLOOD"/>
</dbReference>
<dbReference type="FunFam" id="2.10.25.10:FF:000109">
    <property type="entry name" value="Notch homolog 4, [Drosophila]"/>
    <property type="match status" value="1"/>
</dbReference>
<keyword evidence="3" id="KW-0677">Repeat</keyword>
<keyword evidence="7" id="KW-0472">Membrane</keyword>
<feature type="domain" description="EGF-like" evidence="8">
    <location>
        <begin position="1"/>
        <end position="42"/>
    </location>
</feature>
<dbReference type="CDD" id="cd00054">
    <property type="entry name" value="EGF_CA"/>
    <property type="match status" value="3"/>
</dbReference>
<dbReference type="SMART" id="SM00179">
    <property type="entry name" value="EGF_CA"/>
    <property type="match status" value="3"/>
</dbReference>
<dbReference type="Gene3D" id="2.10.25.10">
    <property type="entry name" value="Laminin"/>
    <property type="match status" value="5"/>
</dbReference>
<keyword evidence="1 6" id="KW-0245">EGF-like domain</keyword>
<feature type="domain" description="EGF-like" evidence="8">
    <location>
        <begin position="85"/>
        <end position="121"/>
    </location>
</feature>
<dbReference type="InterPro" id="IPR001881">
    <property type="entry name" value="EGF-like_Ca-bd_dom"/>
</dbReference>
<name>A0A812CKU0_ACAPH</name>
<dbReference type="PROSITE" id="PS01187">
    <property type="entry name" value="EGF_CA"/>
    <property type="match status" value="1"/>
</dbReference>
<keyword evidence="2" id="KW-0732">Signal</keyword>
<dbReference type="PROSITE" id="PS01186">
    <property type="entry name" value="EGF_2"/>
    <property type="match status" value="3"/>
</dbReference>
<evidence type="ECO:0000313" key="9">
    <source>
        <dbReference type="EMBL" id="CAE1272698.1"/>
    </source>
</evidence>
<comment type="caution">
    <text evidence="9">The sequence shown here is derived from an EMBL/GenBank/DDBJ whole genome shotgun (WGS) entry which is preliminary data.</text>
</comment>
<gene>
    <name evidence="9" type="ORF">SPHA_37791</name>
</gene>
<dbReference type="PROSITE" id="PS00022">
    <property type="entry name" value="EGF_1"/>
    <property type="match status" value="4"/>
</dbReference>
<feature type="domain" description="EGF-like" evidence="8">
    <location>
        <begin position="163"/>
        <end position="200"/>
    </location>
</feature>
<feature type="disulfide bond" evidence="6">
    <location>
        <begin position="55"/>
        <end position="72"/>
    </location>
</feature>
<dbReference type="PROSITE" id="PS50026">
    <property type="entry name" value="EGF_3"/>
    <property type="match status" value="5"/>
</dbReference>
<dbReference type="Pfam" id="PF07645">
    <property type="entry name" value="EGF_CA"/>
    <property type="match status" value="1"/>
</dbReference>
<evidence type="ECO:0000256" key="2">
    <source>
        <dbReference type="ARBA" id="ARBA00022729"/>
    </source>
</evidence>
<evidence type="ECO:0000256" key="1">
    <source>
        <dbReference type="ARBA" id="ARBA00022536"/>
    </source>
</evidence>
<dbReference type="PANTHER" id="PTHR12916">
    <property type="entry name" value="CYTOCHROME C OXIDASE POLYPEPTIDE VIC-2"/>
    <property type="match status" value="1"/>
</dbReference>
<keyword evidence="10" id="KW-1185">Reference proteome</keyword>
<dbReference type="GO" id="GO:0005886">
    <property type="term" value="C:plasma membrane"/>
    <property type="evidence" value="ECO:0007669"/>
    <property type="project" value="UniProtKB-ARBA"/>
</dbReference>
<dbReference type="PANTHER" id="PTHR12916:SF4">
    <property type="entry name" value="UNINFLATABLE, ISOFORM C"/>
    <property type="match status" value="1"/>
</dbReference>
<evidence type="ECO:0000313" key="10">
    <source>
        <dbReference type="Proteomes" id="UP000597762"/>
    </source>
</evidence>
<feature type="disulfide bond" evidence="6">
    <location>
        <begin position="74"/>
        <end position="83"/>
    </location>
</feature>
<feature type="disulfide bond" evidence="6">
    <location>
        <begin position="151"/>
        <end position="160"/>
    </location>
</feature>
<evidence type="ECO:0000256" key="5">
    <source>
        <dbReference type="ARBA" id="ARBA00023180"/>
    </source>
</evidence>
<comment type="caution">
    <text evidence="6">Lacks conserved residue(s) required for the propagation of feature annotation.</text>
</comment>
<proteinExistence type="predicted"/>
<dbReference type="OrthoDB" id="6099597at2759"/>
<dbReference type="GO" id="GO:0042063">
    <property type="term" value="P:gliogenesis"/>
    <property type="evidence" value="ECO:0007669"/>
    <property type="project" value="UniProtKB-ARBA"/>
</dbReference>
<dbReference type="SMART" id="SM00181">
    <property type="entry name" value="EGF"/>
    <property type="match status" value="5"/>
</dbReference>
<dbReference type="AlphaFoldDB" id="A0A812CKU0"/>
<dbReference type="PROSITE" id="PS00010">
    <property type="entry name" value="ASX_HYDROXYL"/>
    <property type="match status" value="1"/>
</dbReference>
<dbReference type="InterPro" id="IPR000742">
    <property type="entry name" value="EGF"/>
</dbReference>
<dbReference type="EMBL" id="CAHIKZ030001694">
    <property type="protein sequence ID" value="CAE1272698.1"/>
    <property type="molecule type" value="Genomic_DNA"/>
</dbReference>
<protein>
    <submittedName>
        <fullName evidence="9">NOTCH1</fullName>
    </submittedName>
</protein>
<dbReference type="InterPro" id="IPR000152">
    <property type="entry name" value="EGF-type_Asp/Asn_hydroxyl_site"/>
</dbReference>
<evidence type="ECO:0000256" key="6">
    <source>
        <dbReference type="PROSITE-ProRule" id="PRU00076"/>
    </source>
</evidence>
<dbReference type="FunFam" id="2.10.25.10:FF:000125">
    <property type="entry name" value="Neurogenic locus notch protein-like"/>
    <property type="match status" value="1"/>
</dbReference>
<evidence type="ECO:0000259" key="8">
    <source>
        <dbReference type="PROSITE" id="PS50026"/>
    </source>
</evidence>
<feature type="disulfide bond" evidence="6">
    <location>
        <begin position="111"/>
        <end position="120"/>
    </location>
</feature>
<dbReference type="SUPFAM" id="SSF57196">
    <property type="entry name" value="EGF/Laminin"/>
    <property type="match status" value="5"/>
</dbReference>
<keyword evidence="7" id="KW-0812">Transmembrane</keyword>
<reference evidence="9" key="1">
    <citation type="submission" date="2021-01" db="EMBL/GenBank/DDBJ databases">
        <authorList>
            <person name="Li R."/>
            <person name="Bekaert M."/>
        </authorList>
    </citation>
    <scope>NUCLEOTIDE SEQUENCE</scope>
    <source>
        <strain evidence="9">Farmed</strain>
    </source>
</reference>
<dbReference type="Pfam" id="PF00008">
    <property type="entry name" value="EGF"/>
    <property type="match status" value="3"/>
</dbReference>
<dbReference type="Proteomes" id="UP000597762">
    <property type="component" value="Unassembled WGS sequence"/>
</dbReference>
<feature type="disulfide bond" evidence="6">
    <location>
        <begin position="32"/>
        <end position="41"/>
    </location>
</feature>
<sequence>MNPCRPSAKHCMNNGTCHVLESVQGVKPSCTCQLGFLGTMCEQRNNKSICYNNPCKNGGTCVNVHTLHQYKCICRPGYMGNNCESIDYCASQPCRNAATCISNLTSFKCNCVTGYTGPTCAFDVNECDLIPNLCKNGGTCQNIPGSYMCKCLQQYTGKNCEKDYIPCKPSPCLNGGTCNKTSMYKFMCLCPRAGGGRIVLSILSISFFSFFFLLFSFSLFLSFFLFFSLSFHKLHI</sequence>
<dbReference type="InterPro" id="IPR049883">
    <property type="entry name" value="NOTCH1_EGF-like"/>
</dbReference>
<evidence type="ECO:0000256" key="3">
    <source>
        <dbReference type="ARBA" id="ARBA00022737"/>
    </source>
</evidence>
<feature type="domain" description="EGF-like" evidence="8">
    <location>
        <begin position="123"/>
        <end position="161"/>
    </location>
</feature>